<dbReference type="EMBL" id="PCHB01000027">
    <property type="protein sequence ID" value="PKU93896.1"/>
    <property type="molecule type" value="Genomic_DNA"/>
</dbReference>
<feature type="compositionally biased region" description="Low complexity" evidence="1">
    <location>
        <begin position="171"/>
        <end position="182"/>
    </location>
</feature>
<name>A0A2N3QQA6_9BIFI</name>
<evidence type="ECO:0000313" key="2">
    <source>
        <dbReference type="EMBL" id="PKU93896.1"/>
    </source>
</evidence>
<comment type="caution">
    <text evidence="2">The sequence shown here is derived from an EMBL/GenBank/DDBJ whole genome shotgun (WGS) entry which is preliminary data.</text>
</comment>
<accession>A0A2N3QQA6</accession>
<feature type="compositionally biased region" description="Basic and acidic residues" evidence="1">
    <location>
        <begin position="81"/>
        <end position="95"/>
    </location>
</feature>
<dbReference type="Proteomes" id="UP000233783">
    <property type="component" value="Unassembled WGS sequence"/>
</dbReference>
<dbReference type="AlphaFoldDB" id="A0A2N3QQA6"/>
<gene>
    <name evidence="2" type="ORF">CQR56_1752</name>
</gene>
<proteinExistence type="predicted"/>
<organism evidence="2 3">
    <name type="scientific">Bifidobacterium pseudolongum subsp. globosum</name>
    <dbReference type="NCBI Taxonomy" id="1690"/>
    <lineage>
        <taxon>Bacteria</taxon>
        <taxon>Bacillati</taxon>
        <taxon>Actinomycetota</taxon>
        <taxon>Actinomycetes</taxon>
        <taxon>Bifidobacteriales</taxon>
        <taxon>Bifidobacteriaceae</taxon>
        <taxon>Bifidobacterium</taxon>
    </lineage>
</organism>
<feature type="region of interest" description="Disordered" evidence="1">
    <location>
        <begin position="135"/>
        <end position="206"/>
    </location>
</feature>
<evidence type="ECO:0000313" key="3">
    <source>
        <dbReference type="Proteomes" id="UP000233783"/>
    </source>
</evidence>
<sequence>MRSCGTSGITTRFQELFRCMGQVGHALLTRSPLSPRQQAARDPVRLACVKHAASVHPEPESNPPQKTFMESQQTALKKKKDGPSNKEGRSHKNPDTHQTPSGTTRAGIGLAIKNHKPHPHGCDPWQVVQYTLLSSQTTKHSRRTPGANPSRSPTGSKMNNLHEPQPKRKPTPTTHPQNPTTTMLPPACRTHATPTSYSTTHSPQPH</sequence>
<reference evidence="2 3" key="1">
    <citation type="submission" date="2017-10" db="EMBL/GenBank/DDBJ databases">
        <title>Bifidobacterium genomics.</title>
        <authorList>
            <person name="Lugli G.A."/>
            <person name="Milani C."/>
            <person name="Mancabelli L."/>
        </authorList>
    </citation>
    <scope>NUCLEOTIDE SEQUENCE [LARGE SCALE GENOMIC DNA]</scope>
    <source>
        <strain evidence="2 3">1744B</strain>
    </source>
</reference>
<evidence type="ECO:0000256" key="1">
    <source>
        <dbReference type="SAM" id="MobiDB-lite"/>
    </source>
</evidence>
<feature type="compositionally biased region" description="Polar residues" evidence="1">
    <location>
        <begin position="63"/>
        <end position="75"/>
    </location>
</feature>
<protein>
    <submittedName>
        <fullName evidence="2">Peptide YY</fullName>
    </submittedName>
</protein>
<feature type="compositionally biased region" description="Polar residues" evidence="1">
    <location>
        <begin position="147"/>
        <end position="159"/>
    </location>
</feature>
<feature type="region of interest" description="Disordered" evidence="1">
    <location>
        <begin position="52"/>
        <end position="105"/>
    </location>
</feature>
<feature type="compositionally biased region" description="Polar residues" evidence="1">
    <location>
        <begin position="192"/>
        <end position="206"/>
    </location>
</feature>